<dbReference type="SMART" id="SM00329">
    <property type="entry name" value="BPI2"/>
    <property type="match status" value="1"/>
</dbReference>
<evidence type="ECO:0000256" key="2">
    <source>
        <dbReference type="ARBA" id="ARBA00023157"/>
    </source>
</evidence>
<protein>
    <recommendedName>
        <fullName evidence="3">Lipid-binding serum glycoprotein C-terminal domain-containing protein</fullName>
    </recommendedName>
</protein>
<accession>A0AAV5UWF0</accession>
<evidence type="ECO:0000313" key="5">
    <source>
        <dbReference type="Proteomes" id="UP001432322"/>
    </source>
</evidence>
<dbReference type="InterPro" id="IPR017942">
    <property type="entry name" value="Lipid-bd_serum_glycop_N"/>
</dbReference>
<comment type="similarity">
    <text evidence="1">Belongs to the BPI/LBP/Plunc superfamily. BPI/LBP family.</text>
</comment>
<comment type="caution">
    <text evidence="4">The sequence shown here is derived from an EMBL/GenBank/DDBJ whole genome shotgun (WGS) entry which is preliminary data.</text>
</comment>
<dbReference type="GO" id="GO:0008289">
    <property type="term" value="F:lipid binding"/>
    <property type="evidence" value="ECO:0007669"/>
    <property type="project" value="InterPro"/>
</dbReference>
<dbReference type="SUPFAM" id="SSF55394">
    <property type="entry name" value="Bactericidal permeability-increasing protein, BPI"/>
    <property type="match status" value="2"/>
</dbReference>
<dbReference type="InterPro" id="IPR017943">
    <property type="entry name" value="Bactericidal_perm-incr_a/b_dom"/>
</dbReference>
<dbReference type="InterPro" id="IPR032942">
    <property type="entry name" value="BPI/LBP/Plunc"/>
</dbReference>
<keyword evidence="2" id="KW-1015">Disulfide bond</keyword>
<dbReference type="Gene3D" id="3.15.10.10">
    <property type="entry name" value="Bactericidal permeability-increasing protein, domain 1"/>
    <property type="match status" value="1"/>
</dbReference>
<dbReference type="AlphaFoldDB" id="A0AAV5UWF0"/>
<feature type="non-terminal residue" evidence="4">
    <location>
        <position position="1"/>
    </location>
</feature>
<sequence>LSSLSLSPFSIPLHLFNSSCLQSTTSLPINPISSNPPSSPLFCSLGESRTMRFLLLLLLPLLTGAETLTTGAYVRLNQKAVDYFAELASEAFPRLLENVTLPTIAASSMANLTPNIKEFSKPEISAKFLSSNGVHAQVKIAKAVINALTDVNALFFNYREFVLIQLENVSIEVILHFDRNTTTNTNVITSEKCEVVDPNITLTFKKDSDLESFADMFRDNIPSALRDAVCVTAVQALTYIDEQHVQQQEAVESPSSSGLSAAEFTEDLCADENAVTTPAPPGGLTSPIQTGPPWSVDLTMTLPPQFTDEDVTFGVNGGVLLASLPAKEVPAPIPLDSTLLGKKMVGVMITDFVPNTFFSHVFDFGIGEIDYQVHPEHLPSSLRSIAKLLCGGCHLQVSGSLTRKPRMEIDDKLGARVHLAANVSILFHGKKLTYDVINATTDMYLTLKPTIRQSRIYGDVALTGVDFDIKNLGMAGALAAPLEKFMSFVVPRTMWPAIRKRVRFALHQRGIKLPVLCGLKLHDLTLSYVDRAAIVQSDISFDLELFLRKFKSYINRKSLEFGQSPLYAKRR</sequence>
<gene>
    <name evidence="4" type="ORF">PFISCL1PPCAC_2219</name>
</gene>
<organism evidence="4 5">
    <name type="scientific">Pristionchus fissidentatus</name>
    <dbReference type="NCBI Taxonomy" id="1538716"/>
    <lineage>
        <taxon>Eukaryota</taxon>
        <taxon>Metazoa</taxon>
        <taxon>Ecdysozoa</taxon>
        <taxon>Nematoda</taxon>
        <taxon>Chromadorea</taxon>
        <taxon>Rhabditida</taxon>
        <taxon>Rhabditina</taxon>
        <taxon>Diplogasteromorpha</taxon>
        <taxon>Diplogasteroidea</taxon>
        <taxon>Neodiplogasteridae</taxon>
        <taxon>Pristionchus</taxon>
    </lineage>
</organism>
<proteinExistence type="inferred from homology"/>
<reference evidence="4" key="1">
    <citation type="submission" date="2023-10" db="EMBL/GenBank/DDBJ databases">
        <title>Genome assembly of Pristionchus species.</title>
        <authorList>
            <person name="Yoshida K."/>
            <person name="Sommer R.J."/>
        </authorList>
    </citation>
    <scope>NUCLEOTIDE SEQUENCE</scope>
    <source>
        <strain evidence="4">RS5133</strain>
    </source>
</reference>
<evidence type="ECO:0000313" key="4">
    <source>
        <dbReference type="EMBL" id="GMT10922.1"/>
    </source>
</evidence>
<dbReference type="Proteomes" id="UP001432322">
    <property type="component" value="Unassembled WGS sequence"/>
</dbReference>
<dbReference type="Gene3D" id="3.15.20.10">
    <property type="entry name" value="Bactericidal permeability-increasing protein, domain 2"/>
    <property type="match status" value="1"/>
</dbReference>
<dbReference type="PANTHER" id="PTHR10504:SF136">
    <property type="entry name" value="NOSE RESISTANT TO FLUOXETINE PROTEIN 5"/>
    <property type="match status" value="1"/>
</dbReference>
<dbReference type="GO" id="GO:0005615">
    <property type="term" value="C:extracellular space"/>
    <property type="evidence" value="ECO:0007669"/>
    <property type="project" value="TreeGrafter"/>
</dbReference>
<dbReference type="Pfam" id="PF01273">
    <property type="entry name" value="LBP_BPI_CETP"/>
    <property type="match status" value="1"/>
</dbReference>
<dbReference type="InterPro" id="IPR001124">
    <property type="entry name" value="Lipid-bd_serum_glycop_C"/>
</dbReference>
<dbReference type="EMBL" id="BTSY01000001">
    <property type="protein sequence ID" value="GMT10922.1"/>
    <property type="molecule type" value="Genomic_DNA"/>
</dbReference>
<name>A0AAV5UWF0_9BILA</name>
<dbReference type="Pfam" id="PF02886">
    <property type="entry name" value="LBP_BPI_CETP_C"/>
    <property type="match status" value="1"/>
</dbReference>
<evidence type="ECO:0000259" key="3">
    <source>
        <dbReference type="SMART" id="SM00329"/>
    </source>
</evidence>
<evidence type="ECO:0000256" key="1">
    <source>
        <dbReference type="ARBA" id="ARBA00007292"/>
    </source>
</evidence>
<dbReference type="PANTHER" id="PTHR10504">
    <property type="entry name" value="BACTERICIDAL PERMEABILITY-INCREASING BPI PROTEIN-RELATED"/>
    <property type="match status" value="1"/>
</dbReference>
<feature type="domain" description="Lipid-binding serum glycoprotein C-terminal" evidence="3">
    <location>
        <begin position="339"/>
        <end position="537"/>
    </location>
</feature>
<keyword evidence="5" id="KW-1185">Reference proteome</keyword>